<name>A0A6J4HUE6_9MICC</name>
<protein>
    <submittedName>
        <fullName evidence="1">Uncharacterized protein</fullName>
    </submittedName>
</protein>
<dbReference type="AlphaFoldDB" id="A0A6J4HUE6"/>
<reference evidence="1" key="1">
    <citation type="submission" date="2020-02" db="EMBL/GenBank/DDBJ databases">
        <authorList>
            <person name="Meier V. D."/>
        </authorList>
    </citation>
    <scope>NUCLEOTIDE SEQUENCE</scope>
    <source>
        <strain evidence="1">AVDCRST_MAG83</strain>
    </source>
</reference>
<accession>A0A6J4HUE6</accession>
<dbReference type="RefSeq" id="WP_294566425.1">
    <property type="nucleotide sequence ID" value="NZ_CADCTE010000076.1"/>
</dbReference>
<dbReference type="EMBL" id="CADCTE010000076">
    <property type="protein sequence ID" value="CAA9234166.1"/>
    <property type="molecule type" value="Genomic_DNA"/>
</dbReference>
<proteinExistence type="predicted"/>
<gene>
    <name evidence="1" type="ORF">AVDCRST_MAG83-1230</name>
</gene>
<sequence length="94" mass="10334">MSTNEPTTRALTATEASAVLFSAECDVRADAEEIVPLGMVMREYDRRGAELARMRQVIRDYVNHVESGERFDALARLVPGLQSDGGRYGAATSR</sequence>
<evidence type="ECO:0000313" key="1">
    <source>
        <dbReference type="EMBL" id="CAA9234166.1"/>
    </source>
</evidence>
<organism evidence="1">
    <name type="scientific">uncultured Arthrobacter sp</name>
    <dbReference type="NCBI Taxonomy" id="114050"/>
    <lineage>
        <taxon>Bacteria</taxon>
        <taxon>Bacillati</taxon>
        <taxon>Actinomycetota</taxon>
        <taxon>Actinomycetes</taxon>
        <taxon>Micrococcales</taxon>
        <taxon>Micrococcaceae</taxon>
        <taxon>Arthrobacter</taxon>
        <taxon>environmental samples</taxon>
    </lineage>
</organism>